<feature type="transmembrane region" description="Helical" evidence="7">
    <location>
        <begin position="255"/>
        <end position="280"/>
    </location>
</feature>
<organism evidence="9 10">
    <name type="scientific">Ophiocordyceps polyrhachis-furcata BCC 54312</name>
    <dbReference type="NCBI Taxonomy" id="1330021"/>
    <lineage>
        <taxon>Eukaryota</taxon>
        <taxon>Fungi</taxon>
        <taxon>Dikarya</taxon>
        <taxon>Ascomycota</taxon>
        <taxon>Pezizomycotina</taxon>
        <taxon>Sordariomycetes</taxon>
        <taxon>Hypocreomycetidae</taxon>
        <taxon>Hypocreales</taxon>
        <taxon>Ophiocordycipitaceae</taxon>
        <taxon>Ophiocordyceps</taxon>
    </lineage>
</organism>
<comment type="caution">
    <text evidence="9">The sequence shown here is derived from an EMBL/GenBank/DDBJ whole genome shotgun (WGS) entry which is preliminary data.</text>
</comment>
<feature type="transmembrane region" description="Helical" evidence="7">
    <location>
        <begin position="140"/>
        <end position="170"/>
    </location>
</feature>
<keyword evidence="4 7" id="KW-0472">Membrane</keyword>
<evidence type="ECO:0000256" key="2">
    <source>
        <dbReference type="ARBA" id="ARBA00022692"/>
    </source>
</evidence>
<sequence>MNPSTTPALMPPPGVVPGPLNQRSGQPLLVATATACLSLTTVCTAIRLYTKHVLLKQLNVEDCRQLVIQLGFASFSGVLFSSGDTGHGQHQWNVSVANARRVALLANISEILYAPTMFAAKAAVLLSLKRIFTGARRNYVHWAFVSLIALNGLFYLSILLALVCACVPRAKIDNPTLAGSCVSTHGLMLATSAANILSDLSILFLPLVVVWSLQTPLKRKMTAGAVFATGFFGCVSSILRLYYSILLMLTDDFTWALYPVGVWAVAEIATVILACCFPVFPRFFHHLRHGEASKVTLGRSYRESSCGDGQLRHGVYTPWLSASAERVMEKDVLNERSTSEGAAAGNTGRAAMESE</sequence>
<proteinExistence type="inferred from homology"/>
<accession>A0A367LIR4</accession>
<feature type="transmembrane region" description="Helical" evidence="7">
    <location>
        <begin position="28"/>
        <end position="46"/>
    </location>
</feature>
<keyword evidence="2 7" id="KW-0812">Transmembrane</keyword>
<dbReference type="EMBL" id="LKCN02000004">
    <property type="protein sequence ID" value="RCI14267.1"/>
    <property type="molecule type" value="Genomic_DNA"/>
</dbReference>
<evidence type="ECO:0000256" key="7">
    <source>
        <dbReference type="SAM" id="Phobius"/>
    </source>
</evidence>
<dbReference type="AlphaFoldDB" id="A0A367LIR4"/>
<dbReference type="Proteomes" id="UP000253664">
    <property type="component" value="Unassembled WGS sequence"/>
</dbReference>
<feature type="region of interest" description="Disordered" evidence="6">
    <location>
        <begin position="334"/>
        <end position="355"/>
    </location>
</feature>
<evidence type="ECO:0000256" key="1">
    <source>
        <dbReference type="ARBA" id="ARBA00004141"/>
    </source>
</evidence>
<evidence type="ECO:0000256" key="4">
    <source>
        <dbReference type="ARBA" id="ARBA00023136"/>
    </source>
</evidence>
<gene>
    <name evidence="9" type="ORF">L249_6157</name>
</gene>
<evidence type="ECO:0000256" key="6">
    <source>
        <dbReference type="SAM" id="MobiDB-lite"/>
    </source>
</evidence>
<evidence type="ECO:0000259" key="8">
    <source>
        <dbReference type="Pfam" id="PF20684"/>
    </source>
</evidence>
<dbReference type="STRING" id="1330021.A0A367LIR4"/>
<comment type="subcellular location">
    <subcellularLocation>
        <location evidence="1">Membrane</location>
        <topology evidence="1">Multi-pass membrane protein</topology>
    </subcellularLocation>
</comment>
<dbReference type="InterPro" id="IPR052337">
    <property type="entry name" value="SAT4-like"/>
</dbReference>
<evidence type="ECO:0000256" key="3">
    <source>
        <dbReference type="ARBA" id="ARBA00022989"/>
    </source>
</evidence>
<dbReference type="PANTHER" id="PTHR33048">
    <property type="entry name" value="PTH11-LIKE INTEGRAL MEMBRANE PROTEIN (AFU_ORTHOLOGUE AFUA_5G11245)"/>
    <property type="match status" value="1"/>
</dbReference>
<feature type="domain" description="Rhodopsin" evidence="8">
    <location>
        <begin position="46"/>
        <end position="284"/>
    </location>
</feature>
<dbReference type="InterPro" id="IPR049326">
    <property type="entry name" value="Rhodopsin_dom_fungi"/>
</dbReference>
<dbReference type="GO" id="GO:0016020">
    <property type="term" value="C:membrane"/>
    <property type="evidence" value="ECO:0007669"/>
    <property type="project" value="UniProtKB-SubCell"/>
</dbReference>
<evidence type="ECO:0000256" key="5">
    <source>
        <dbReference type="ARBA" id="ARBA00038359"/>
    </source>
</evidence>
<keyword evidence="10" id="KW-1185">Reference proteome</keyword>
<dbReference type="PANTHER" id="PTHR33048:SF47">
    <property type="entry name" value="INTEGRAL MEMBRANE PROTEIN-RELATED"/>
    <property type="match status" value="1"/>
</dbReference>
<reference evidence="9 10" key="1">
    <citation type="journal article" date="2015" name="BMC Genomics">
        <title>Insights from the genome of Ophiocordyceps polyrhachis-furcata to pathogenicity and host specificity in insect fungi.</title>
        <authorList>
            <person name="Wichadakul D."/>
            <person name="Kobmoo N."/>
            <person name="Ingsriswang S."/>
            <person name="Tangphatsornruang S."/>
            <person name="Chantasingh D."/>
            <person name="Luangsa-ard J.J."/>
            <person name="Eurwilaichitr L."/>
        </authorList>
    </citation>
    <scope>NUCLEOTIDE SEQUENCE [LARGE SCALE GENOMIC DNA]</scope>
    <source>
        <strain evidence="9 10">BCC 54312</strain>
    </source>
</reference>
<comment type="similarity">
    <text evidence="5">Belongs to the SAT4 family.</text>
</comment>
<feature type="transmembrane region" description="Helical" evidence="7">
    <location>
        <begin position="223"/>
        <end position="243"/>
    </location>
</feature>
<keyword evidence="3 7" id="KW-1133">Transmembrane helix</keyword>
<evidence type="ECO:0000313" key="10">
    <source>
        <dbReference type="Proteomes" id="UP000253664"/>
    </source>
</evidence>
<feature type="transmembrane region" description="Helical" evidence="7">
    <location>
        <begin position="190"/>
        <end position="211"/>
    </location>
</feature>
<protein>
    <recommendedName>
        <fullName evidence="8">Rhodopsin domain-containing protein</fullName>
    </recommendedName>
</protein>
<name>A0A367LIR4_9HYPO</name>
<evidence type="ECO:0000313" key="9">
    <source>
        <dbReference type="EMBL" id="RCI14267.1"/>
    </source>
</evidence>
<dbReference type="OrthoDB" id="4909691at2759"/>
<dbReference type="Pfam" id="PF20684">
    <property type="entry name" value="Fung_rhodopsin"/>
    <property type="match status" value="1"/>
</dbReference>